<reference evidence="2 3" key="2">
    <citation type="submission" date="2018-11" db="EMBL/GenBank/DDBJ databases">
        <authorList>
            <consortium name="Pathogen Informatics"/>
        </authorList>
    </citation>
    <scope>NUCLEOTIDE SEQUENCE [LARGE SCALE GENOMIC DNA]</scope>
</reference>
<evidence type="ECO:0000313" key="2">
    <source>
        <dbReference type="EMBL" id="VDK28132.1"/>
    </source>
</evidence>
<dbReference type="EMBL" id="UYRT01000407">
    <property type="protein sequence ID" value="VDK28132.1"/>
    <property type="molecule type" value="Genomic_DNA"/>
</dbReference>
<protein>
    <submittedName>
        <fullName evidence="4">PCI domain-containing protein</fullName>
    </submittedName>
</protein>
<dbReference type="WBParaSite" id="GPUH_0000046701-mRNA-1">
    <property type="protein sequence ID" value="GPUH_0000046701-mRNA-1"/>
    <property type="gene ID" value="GPUH_0000046701"/>
</dbReference>
<evidence type="ECO:0000313" key="4">
    <source>
        <dbReference type="WBParaSite" id="GPUH_0000046701-mRNA-1"/>
    </source>
</evidence>
<feature type="compositionally biased region" description="Polar residues" evidence="1">
    <location>
        <begin position="289"/>
        <end position="299"/>
    </location>
</feature>
<dbReference type="Proteomes" id="UP000271098">
    <property type="component" value="Unassembled WGS sequence"/>
</dbReference>
<organism evidence="4">
    <name type="scientific">Gongylonema pulchrum</name>
    <dbReference type="NCBI Taxonomy" id="637853"/>
    <lineage>
        <taxon>Eukaryota</taxon>
        <taxon>Metazoa</taxon>
        <taxon>Ecdysozoa</taxon>
        <taxon>Nematoda</taxon>
        <taxon>Chromadorea</taxon>
        <taxon>Rhabditida</taxon>
        <taxon>Spirurina</taxon>
        <taxon>Spiruromorpha</taxon>
        <taxon>Spiruroidea</taxon>
        <taxon>Gongylonematidae</taxon>
        <taxon>Gongylonema</taxon>
    </lineage>
</organism>
<sequence>MGQTVRLYALVESSLKKITAQSIIDNIRMQILPFDRTYDDHPINDVGNDIQVRLVVDFTTYFATYIHINCNGFVYSFSGFLGETLVKIYKQCSQLHIGNNEEMPNVVVAVARGSVMIFGILGKAVIAILRKNPGFYGNPLDELKYSLLSNCTVPVAMIERSDQRFFIFTTATMKILLRALPSHSLFTCSHVAMTWALHIWQVSLYSKDPLEVTGVGFLLVEPLWKLISEGAIDVGQQLLERPGPKSDEQAAKEEKMWLQLLQKDGQQPKNPNFQKQQSENPDAQEEQSKNPSVQEQQKSNSEKVKQLKRVLSRGWRIYEKMLSTIEKMLRDERIEMTAHLNRAKQFKALLAIYSDVSWWGETIQRIEERQNTQLKQMRFFVIKVLNYQSLAQGDLLLNIDKLIRCVDRLGSEKDIEACTYRVSRCYENVKNVMVFLVKMSGDLTAQRKEMKEIAKLGRSAQTDVNLMMNLEGLGWVSNSPAR</sequence>
<accession>A0A183CVH6</accession>
<name>A0A183CVH6_9BILA</name>
<dbReference type="AlphaFoldDB" id="A0A183CVH6"/>
<reference evidence="4" key="1">
    <citation type="submission" date="2016-06" db="UniProtKB">
        <authorList>
            <consortium name="WormBaseParasite"/>
        </authorList>
    </citation>
    <scope>IDENTIFICATION</scope>
</reference>
<proteinExistence type="predicted"/>
<feature type="region of interest" description="Disordered" evidence="1">
    <location>
        <begin position="267"/>
        <end position="304"/>
    </location>
</feature>
<keyword evidence="3" id="KW-1185">Reference proteome</keyword>
<feature type="compositionally biased region" description="Low complexity" evidence="1">
    <location>
        <begin position="267"/>
        <end position="277"/>
    </location>
</feature>
<evidence type="ECO:0000313" key="3">
    <source>
        <dbReference type="Proteomes" id="UP000271098"/>
    </source>
</evidence>
<dbReference type="OrthoDB" id="5812874at2759"/>
<gene>
    <name evidence="2" type="ORF">GPUH_LOCUS467</name>
</gene>
<evidence type="ECO:0000256" key="1">
    <source>
        <dbReference type="SAM" id="MobiDB-lite"/>
    </source>
</evidence>